<protein>
    <submittedName>
        <fullName evidence="1">Uncharacterized protein</fullName>
    </submittedName>
</protein>
<dbReference type="SUPFAM" id="SSF53335">
    <property type="entry name" value="S-adenosyl-L-methionine-dependent methyltransferases"/>
    <property type="match status" value="1"/>
</dbReference>
<dbReference type="InterPro" id="IPR029063">
    <property type="entry name" value="SAM-dependent_MTases_sf"/>
</dbReference>
<organism evidence="1">
    <name type="scientific">uncultured Caudovirales phage</name>
    <dbReference type="NCBI Taxonomy" id="2100421"/>
    <lineage>
        <taxon>Viruses</taxon>
        <taxon>Duplodnaviria</taxon>
        <taxon>Heunggongvirae</taxon>
        <taxon>Uroviricota</taxon>
        <taxon>Caudoviricetes</taxon>
        <taxon>Peduoviridae</taxon>
        <taxon>Maltschvirus</taxon>
        <taxon>Maltschvirus maltsch</taxon>
    </lineage>
</organism>
<proteinExistence type="predicted"/>
<dbReference type="EMBL" id="LR796233">
    <property type="protein sequence ID" value="CAB4129328.1"/>
    <property type="molecule type" value="Genomic_DNA"/>
</dbReference>
<gene>
    <name evidence="1" type="ORF">UFOVP112_426</name>
</gene>
<evidence type="ECO:0000313" key="1">
    <source>
        <dbReference type="EMBL" id="CAB4129328.1"/>
    </source>
</evidence>
<accession>A0A6J5L3P7</accession>
<name>A0A6J5L3P7_9CAUD</name>
<sequence length="191" mass="22445">MTLNQELLNTYFSTAWRERNRQFGNYQYTGYQLQEKILPGERVIDVGCGINPFKGIIPNLTGIDPAFPEADFQLSLEDFIKRGVAERFNVAFCLGSINFGTQEDIEHQISLLMKVLRTRDTRIYWRCNPGQKDHGNTECEVIPFYNWSFEEHLRLAEKFNYEIRELEWDSNNRIYAEWVHKSGPSNTYLST</sequence>
<reference evidence="1" key="1">
    <citation type="submission" date="2020-04" db="EMBL/GenBank/DDBJ databases">
        <authorList>
            <person name="Chiriac C."/>
            <person name="Salcher M."/>
            <person name="Ghai R."/>
            <person name="Kavagutti S V."/>
        </authorList>
    </citation>
    <scope>NUCLEOTIDE SEQUENCE</scope>
</reference>